<dbReference type="Pfam" id="PF11940">
    <property type="entry name" value="DUF3458"/>
    <property type="match status" value="1"/>
</dbReference>
<dbReference type="EC" id="3.4.11.2" evidence="4 12"/>
<dbReference type="InterPro" id="IPR042097">
    <property type="entry name" value="Aminopeptidase_N-like_N_sf"/>
</dbReference>
<evidence type="ECO:0000256" key="5">
    <source>
        <dbReference type="ARBA" id="ARBA00015611"/>
    </source>
</evidence>
<evidence type="ECO:0000259" key="13">
    <source>
        <dbReference type="Pfam" id="PF01433"/>
    </source>
</evidence>
<comment type="catalytic activity">
    <reaction evidence="1">
        <text>Release of an N-terminal amino acid, Xaa-|-Yaa- from a peptide, amide or arylamide. Xaa is preferably Ala, but may be most amino acids including Pro (slow action). When a terminal hydrophobic residue is followed by a prolyl residue, the two may be released as an intact Xaa-Pro dipeptide.</text>
        <dbReference type="EC" id="3.4.11.2"/>
    </reaction>
</comment>
<dbReference type="FunFam" id="3.30.2010.30:FF:000002">
    <property type="entry name" value="Putative aminopeptidase N"/>
    <property type="match status" value="1"/>
</dbReference>
<evidence type="ECO:0000256" key="7">
    <source>
        <dbReference type="ARBA" id="ARBA00022670"/>
    </source>
</evidence>
<evidence type="ECO:0000256" key="4">
    <source>
        <dbReference type="ARBA" id="ARBA00012564"/>
    </source>
</evidence>
<evidence type="ECO:0000256" key="12">
    <source>
        <dbReference type="NCBIfam" id="TIGR02414"/>
    </source>
</evidence>
<dbReference type="Gene3D" id="1.25.50.10">
    <property type="entry name" value="Peptidase M1, alanyl aminopeptidase, C-terminal domain"/>
    <property type="match status" value="1"/>
</dbReference>
<dbReference type="InterPro" id="IPR035414">
    <property type="entry name" value="Peptidase_M1_pepN_Ig-like"/>
</dbReference>
<dbReference type="EMBL" id="CAFE01000053">
    <property type="protein sequence ID" value="CCD36600.1"/>
    <property type="molecule type" value="Genomic_DNA"/>
</dbReference>
<dbReference type="Pfam" id="PF17432">
    <property type="entry name" value="DUF3458_C"/>
    <property type="match status" value="1"/>
</dbReference>
<evidence type="ECO:0000256" key="11">
    <source>
        <dbReference type="ARBA" id="ARBA00023049"/>
    </source>
</evidence>
<keyword evidence="9 17" id="KW-0378">Hydrolase</keyword>
<dbReference type="Pfam" id="PF01433">
    <property type="entry name" value="Peptidase_M1"/>
    <property type="match status" value="1"/>
</dbReference>
<evidence type="ECO:0000313" key="18">
    <source>
        <dbReference type="Proteomes" id="UP000003511"/>
    </source>
</evidence>
<dbReference type="SUPFAM" id="SSF63737">
    <property type="entry name" value="Leukotriene A4 hydrolase N-terminal domain"/>
    <property type="match status" value="1"/>
</dbReference>
<sequence>MVFLTSEIFISYGQRERPAHMRTLVQRSACSGQAPTVRRSRAAGVLYNDSTCRARIRASIHAHREMRPCRPIHFEDLAMSTTTASAVIRRQDYTPPAFLIDSVALEFDPVPARTVVKNTMKLRRNPDAPGDSSRLELMGEQLEFVSAVIDGVAHADVRVHENGLSIGNIPSDAFELSIESTCNPAENTTLSGLYVSSGNFFTQCEAEGFRRITYFLDRPDVMATYTVTLRAEKAAYPVLLSNGNLIAEGDLPDGRHFAKWEDPFKKPSYLFALVAGKLVCIEERIKSASGKEKLLQVWVEPHDLEKTRHAMDSLIHSIRWDEKRFGLELDLDRFMIVAVSDFNMGAMENKGLNIFNTKYVLASPETATDTDFSNIEAVVGHEYFHNWTGNRVTCRDWFQLSLKEGLTVFRDQEFSADMAAGDAEGAASAAARATKRIEDVRVLRQMQFAEDAGPMAHPVCPESYVEINNFYTMTVYEKGSEVVRMYQTLFGRDGFRRGMDLYFQRHDGQAVTCDDFRHALADANHRDLAQFERWYSQAGTPRVSVRANYDAANKRYTLTLTQGYGEASEAARETQKGPLLIPFSVGLIGKNGADLPLRLEGEKEPDGTTRVLELAEREQSFTFVGVNEAPLPSLLRNFSAPVIVEYDYTNEELAFLLAHDSDPFNRWEAGQRFATRELLSLAGRAAKGEALSIDDQVIAAFARVLDDTTLTPAFRELALMLPSESYLAEQMTVSDPAAVHAARVFMSLRLASQLRDKWLATYEANRTPGEYRPTPEDAGKRGLKNLALAYLSQLDDPSEAVKLAQAQYDAANNMTDRSAALAALLLASATKDADPTVADAALADFYRRVENEALVIDKWFALQATQRGRPDRKVIEIVRQLMQHQAFNLKNPNRARSLIFSFCSGNPAQFHALDGSGYAFWAEQVIALDALNPQVAARLARGLELWRRFTPQLREKMHAALSEVASKAKSRDVREVVDKALAA</sequence>
<dbReference type="AlphaFoldDB" id="G4M623"/>
<gene>
    <name evidence="17" type="ORF">BKIR_c142_0259</name>
</gene>
<keyword evidence="18" id="KW-1185">Reference proteome</keyword>
<dbReference type="CDD" id="cd09600">
    <property type="entry name" value="M1_APN"/>
    <property type="match status" value="1"/>
</dbReference>
<proteinExistence type="inferred from homology"/>
<dbReference type="InterPro" id="IPR038438">
    <property type="entry name" value="PepN_Ig-like_sf"/>
</dbReference>
<dbReference type="Gene3D" id="1.10.390.10">
    <property type="entry name" value="Neutral Protease Domain 2"/>
    <property type="match status" value="1"/>
</dbReference>
<evidence type="ECO:0000259" key="15">
    <source>
        <dbReference type="Pfam" id="PF17432"/>
    </source>
</evidence>
<evidence type="ECO:0000259" key="16">
    <source>
        <dbReference type="Pfam" id="PF17900"/>
    </source>
</evidence>
<dbReference type="InterPro" id="IPR024601">
    <property type="entry name" value="Peptidase_M1_pepN_C"/>
</dbReference>
<keyword evidence="8" id="KW-0479">Metal-binding</keyword>
<keyword evidence="7" id="KW-0645">Protease</keyword>
<dbReference type="STRING" id="1055526.BKIR_c142_0259"/>
<dbReference type="PANTHER" id="PTHR46322:SF1">
    <property type="entry name" value="PUROMYCIN-SENSITIVE AMINOPEPTIDASE"/>
    <property type="match status" value="1"/>
</dbReference>
<dbReference type="Proteomes" id="UP000003511">
    <property type="component" value="Unassembled WGS sequence"/>
</dbReference>
<evidence type="ECO:0000256" key="9">
    <source>
        <dbReference type="ARBA" id="ARBA00022801"/>
    </source>
</evidence>
<dbReference type="Gene3D" id="2.60.40.1730">
    <property type="entry name" value="tricorn interacting facor f3 domain"/>
    <property type="match status" value="1"/>
</dbReference>
<dbReference type="PRINTS" id="PR00756">
    <property type="entry name" value="ALADIPTASE"/>
</dbReference>
<keyword evidence="11" id="KW-0482">Metalloprotease</keyword>
<dbReference type="FunFam" id="1.10.390.10:FF:000002">
    <property type="entry name" value="Aminopeptidase N"/>
    <property type="match status" value="1"/>
</dbReference>
<reference evidence="17 18" key="1">
    <citation type="submission" date="2011-09" db="EMBL/GenBank/DDBJ databases">
        <authorList>
            <person name="Carlier A."/>
        </authorList>
    </citation>
    <scope>NUCLEOTIDE SEQUENCE [LARGE SCALE GENOMIC DNA]</scope>
    <source>
        <strain evidence="17 18">UZHbot1</strain>
    </source>
</reference>
<reference evidence="17 18" key="2">
    <citation type="submission" date="2011-10" db="EMBL/GenBank/DDBJ databases">
        <title>Draft genome sequence of Candidatus Burkholderia kirkii.</title>
        <authorList>
            <person name="Carlier A.L."/>
            <person name="Eberl L."/>
        </authorList>
    </citation>
    <scope>NUCLEOTIDE SEQUENCE [LARGE SCALE GENOMIC DNA]</scope>
    <source>
        <strain evidence="17 18">UZHbot1</strain>
    </source>
</reference>
<dbReference type="Pfam" id="PF17900">
    <property type="entry name" value="Peptidase_M1_N"/>
    <property type="match status" value="1"/>
</dbReference>
<dbReference type="GO" id="GO:0016285">
    <property type="term" value="F:alanyl aminopeptidase activity"/>
    <property type="evidence" value="ECO:0007669"/>
    <property type="project" value="UniProtKB-EC"/>
</dbReference>
<dbReference type="InterPro" id="IPR012779">
    <property type="entry name" value="Peptidase_M1_pepN"/>
</dbReference>
<evidence type="ECO:0000313" key="17">
    <source>
        <dbReference type="EMBL" id="CCD36600.1"/>
    </source>
</evidence>
<dbReference type="SUPFAM" id="SSF55486">
    <property type="entry name" value="Metalloproteases ('zincins'), catalytic domain"/>
    <property type="match status" value="1"/>
</dbReference>
<dbReference type="BioCyc" id="CBUR1055526:G10QW-2037-MONOMER"/>
<dbReference type="InterPro" id="IPR014782">
    <property type="entry name" value="Peptidase_M1_dom"/>
</dbReference>
<dbReference type="GO" id="GO:0008270">
    <property type="term" value="F:zinc ion binding"/>
    <property type="evidence" value="ECO:0007669"/>
    <property type="project" value="InterPro"/>
</dbReference>
<evidence type="ECO:0000259" key="14">
    <source>
        <dbReference type="Pfam" id="PF11940"/>
    </source>
</evidence>
<dbReference type="InterPro" id="IPR001930">
    <property type="entry name" value="Peptidase_M1"/>
</dbReference>
<organism evidence="17 18">
    <name type="scientific">Candidatus Paraburkholderia kirkii UZHbot1</name>
    <dbReference type="NCBI Taxonomy" id="1055526"/>
    <lineage>
        <taxon>Bacteria</taxon>
        <taxon>Pseudomonadati</taxon>
        <taxon>Pseudomonadota</taxon>
        <taxon>Betaproteobacteria</taxon>
        <taxon>Burkholderiales</taxon>
        <taxon>Burkholderiaceae</taxon>
        <taxon>Paraburkholderia</taxon>
    </lineage>
</organism>
<dbReference type="NCBIfam" id="TIGR02414">
    <property type="entry name" value="pepN_proteo"/>
    <property type="match status" value="1"/>
</dbReference>
<dbReference type="InterPro" id="IPR045357">
    <property type="entry name" value="Aminopeptidase_N-like_N"/>
</dbReference>
<protein>
    <recommendedName>
        <fullName evidence="5 12">Aminopeptidase N</fullName>
        <ecNumber evidence="4 12">3.4.11.2</ecNumber>
    </recommendedName>
</protein>
<comment type="similarity">
    <text evidence="3">Belongs to the peptidase M1 family.</text>
</comment>
<feature type="domain" description="Peptidase M1 alanyl aminopeptidase C-terminal" evidence="15">
    <location>
        <begin position="651"/>
        <end position="982"/>
    </location>
</feature>
<keyword evidence="6 17" id="KW-0031">Aminopeptidase</keyword>
<feature type="domain" description="Peptidase M1 membrane alanine aminopeptidase" evidence="13">
    <location>
        <begin position="310"/>
        <end position="534"/>
    </location>
</feature>
<dbReference type="GO" id="GO:0008237">
    <property type="term" value="F:metallopeptidase activity"/>
    <property type="evidence" value="ECO:0007669"/>
    <property type="project" value="UniProtKB-UniRule"/>
</dbReference>
<name>G4M623_9BURK</name>
<evidence type="ECO:0000256" key="2">
    <source>
        <dbReference type="ARBA" id="ARBA00001947"/>
    </source>
</evidence>
<dbReference type="HOGENOM" id="CLU_007993_2_0_4"/>
<evidence type="ECO:0000256" key="3">
    <source>
        <dbReference type="ARBA" id="ARBA00010136"/>
    </source>
</evidence>
<dbReference type="GO" id="GO:0006508">
    <property type="term" value="P:proteolysis"/>
    <property type="evidence" value="ECO:0007669"/>
    <property type="project" value="UniProtKB-UniRule"/>
</dbReference>
<dbReference type="InterPro" id="IPR027268">
    <property type="entry name" value="Peptidase_M4/M1_CTD_sf"/>
</dbReference>
<accession>G4M623</accession>
<dbReference type="FunFam" id="2.60.40.1840:FF:000001">
    <property type="entry name" value="Aminopeptidase N"/>
    <property type="match status" value="1"/>
</dbReference>
<dbReference type="InterPro" id="IPR037144">
    <property type="entry name" value="Peptidase_M1_pepN_C_sf"/>
</dbReference>
<dbReference type="Gene3D" id="3.30.2010.30">
    <property type="match status" value="1"/>
</dbReference>
<dbReference type="PANTHER" id="PTHR46322">
    <property type="entry name" value="PUROMYCIN-SENSITIVE AMINOPEPTIDASE"/>
    <property type="match status" value="1"/>
</dbReference>
<feature type="domain" description="Aminopeptidase N-like N-terminal" evidence="16">
    <location>
        <begin position="187"/>
        <end position="270"/>
    </location>
</feature>
<comment type="caution">
    <text evidence="17">The sequence shown here is derived from an EMBL/GenBank/DDBJ whole genome shotgun (WGS) entry which is preliminary data.</text>
</comment>
<feature type="domain" description="Peptidase M1 alanyl aminopeptidase Ig-like fold" evidence="14">
    <location>
        <begin position="539"/>
        <end position="647"/>
    </location>
</feature>
<dbReference type="Gene3D" id="2.60.40.1840">
    <property type="match status" value="1"/>
</dbReference>
<dbReference type="MEROPS" id="M01.005"/>
<comment type="cofactor">
    <cofactor evidence="2">
        <name>Zn(2+)</name>
        <dbReference type="ChEBI" id="CHEBI:29105"/>
    </cofactor>
</comment>
<evidence type="ECO:0000256" key="8">
    <source>
        <dbReference type="ARBA" id="ARBA00022723"/>
    </source>
</evidence>
<evidence type="ECO:0000256" key="1">
    <source>
        <dbReference type="ARBA" id="ARBA00000098"/>
    </source>
</evidence>
<evidence type="ECO:0000256" key="10">
    <source>
        <dbReference type="ARBA" id="ARBA00022833"/>
    </source>
</evidence>
<evidence type="ECO:0000256" key="6">
    <source>
        <dbReference type="ARBA" id="ARBA00022438"/>
    </source>
</evidence>
<keyword evidence="10" id="KW-0862">Zinc</keyword>